<name>A0A8J3FZT3_9BURK</name>
<proteinExistence type="inferred from homology"/>
<comment type="similarity">
    <text evidence="2">Belongs to the binding-protein-dependent transport system permease family. HisMQ subfamily.</text>
</comment>
<dbReference type="Gene3D" id="1.10.3720.10">
    <property type="entry name" value="MetI-like"/>
    <property type="match status" value="1"/>
</dbReference>
<evidence type="ECO:0000313" key="10">
    <source>
        <dbReference type="EMBL" id="GHA77182.1"/>
    </source>
</evidence>
<dbReference type="InterPro" id="IPR043429">
    <property type="entry name" value="ArtM/GltK/GlnP/TcyL/YhdX-like"/>
</dbReference>
<evidence type="ECO:0000256" key="6">
    <source>
        <dbReference type="ARBA" id="ARBA00022989"/>
    </source>
</evidence>
<dbReference type="InterPro" id="IPR035906">
    <property type="entry name" value="MetI-like_sf"/>
</dbReference>
<keyword evidence="4" id="KW-1003">Cell membrane</keyword>
<evidence type="ECO:0000256" key="2">
    <source>
        <dbReference type="ARBA" id="ARBA00010072"/>
    </source>
</evidence>
<feature type="transmembrane region" description="Helical" evidence="8">
    <location>
        <begin position="238"/>
        <end position="262"/>
    </location>
</feature>
<gene>
    <name evidence="10" type="primary">gltJ</name>
    <name evidence="10" type="ORF">GCM10009007_17720</name>
</gene>
<keyword evidence="6 8" id="KW-1133">Transmembrane helix</keyword>
<evidence type="ECO:0000313" key="11">
    <source>
        <dbReference type="Proteomes" id="UP000614287"/>
    </source>
</evidence>
<organism evidence="10 11">
    <name type="scientific">Formosimonas limnophila</name>
    <dbReference type="NCBI Taxonomy" id="1384487"/>
    <lineage>
        <taxon>Bacteria</taxon>
        <taxon>Pseudomonadati</taxon>
        <taxon>Pseudomonadota</taxon>
        <taxon>Betaproteobacteria</taxon>
        <taxon>Burkholderiales</taxon>
        <taxon>Burkholderiaceae</taxon>
        <taxon>Formosimonas</taxon>
    </lineage>
</organism>
<dbReference type="EMBL" id="BMZG01000009">
    <property type="protein sequence ID" value="GHA77182.1"/>
    <property type="molecule type" value="Genomic_DNA"/>
</dbReference>
<dbReference type="InterPro" id="IPR000515">
    <property type="entry name" value="MetI-like"/>
</dbReference>
<feature type="transmembrane region" description="Helical" evidence="8">
    <location>
        <begin position="208"/>
        <end position="226"/>
    </location>
</feature>
<feature type="transmembrane region" description="Helical" evidence="8">
    <location>
        <begin position="53"/>
        <end position="75"/>
    </location>
</feature>
<feature type="transmembrane region" description="Helical" evidence="8">
    <location>
        <begin position="184"/>
        <end position="202"/>
    </location>
</feature>
<sequence length="276" mass="30559">MANDWGVFCSPGNEYVDKASWAESLCKMAGAGSYDSSAESVTWLQIMVSGLQWHFVVFLLALVLAFALGSLLGVIRTTPNKWLVRLGNSYVELFRNIPLIIQLFFWARVFPEFLPTSISAENGSAVAGAGYKQIVNTMPWVVAGLGIGLYHAARISEQVRAGIQAIPTGQWNAGFAMGMSRAQVYLYTILPVAFRTVWPTLTSEVMNLFKNTSVAFAIGVFNLYFYTKNMNEETSQDLVIMTVTTLVYLFFTYAIKFLMAIFEKRLAIPGLSMGGK</sequence>
<dbReference type="Proteomes" id="UP000614287">
    <property type="component" value="Unassembled WGS sequence"/>
</dbReference>
<dbReference type="NCBIfam" id="TIGR01726">
    <property type="entry name" value="HEQRo_perm_3TM"/>
    <property type="match status" value="1"/>
</dbReference>
<keyword evidence="11" id="KW-1185">Reference proteome</keyword>
<dbReference type="GO" id="GO:0043190">
    <property type="term" value="C:ATP-binding cassette (ABC) transporter complex"/>
    <property type="evidence" value="ECO:0007669"/>
    <property type="project" value="InterPro"/>
</dbReference>
<evidence type="ECO:0000256" key="3">
    <source>
        <dbReference type="ARBA" id="ARBA00022448"/>
    </source>
</evidence>
<accession>A0A8J3FZT3</accession>
<keyword evidence="5 8" id="KW-0812">Transmembrane</keyword>
<evidence type="ECO:0000256" key="7">
    <source>
        <dbReference type="ARBA" id="ARBA00023136"/>
    </source>
</evidence>
<reference evidence="10" key="1">
    <citation type="journal article" date="2014" name="Int. J. Syst. Evol. Microbiol.">
        <title>Complete genome sequence of Corynebacterium casei LMG S-19264T (=DSM 44701T), isolated from a smear-ripened cheese.</title>
        <authorList>
            <consortium name="US DOE Joint Genome Institute (JGI-PGF)"/>
            <person name="Walter F."/>
            <person name="Albersmeier A."/>
            <person name="Kalinowski J."/>
            <person name="Ruckert C."/>
        </authorList>
    </citation>
    <scope>NUCLEOTIDE SEQUENCE</scope>
    <source>
        <strain evidence="10">KCTC 32501</strain>
    </source>
</reference>
<feature type="domain" description="ABC transmembrane type-1" evidence="9">
    <location>
        <begin position="51"/>
        <end position="259"/>
    </location>
</feature>
<comment type="subcellular location">
    <subcellularLocation>
        <location evidence="1">Cell inner membrane</location>
        <topology evidence="1">Multi-pass membrane protein</topology>
    </subcellularLocation>
    <subcellularLocation>
        <location evidence="8">Cell membrane</location>
        <topology evidence="8">Multi-pass membrane protein</topology>
    </subcellularLocation>
</comment>
<dbReference type="Pfam" id="PF00528">
    <property type="entry name" value="BPD_transp_1"/>
    <property type="match status" value="1"/>
</dbReference>
<evidence type="ECO:0000256" key="5">
    <source>
        <dbReference type="ARBA" id="ARBA00022692"/>
    </source>
</evidence>
<comment type="caution">
    <text evidence="10">The sequence shown here is derived from an EMBL/GenBank/DDBJ whole genome shotgun (WGS) entry which is preliminary data.</text>
</comment>
<protein>
    <submittedName>
        <fullName evidence="10">Amino acid transporter</fullName>
    </submittedName>
</protein>
<reference evidence="10" key="2">
    <citation type="submission" date="2020-09" db="EMBL/GenBank/DDBJ databases">
        <authorList>
            <person name="Sun Q."/>
            <person name="Kim S."/>
        </authorList>
    </citation>
    <scope>NUCLEOTIDE SEQUENCE</scope>
    <source>
        <strain evidence="10">KCTC 32501</strain>
    </source>
</reference>
<dbReference type="GO" id="GO:0022857">
    <property type="term" value="F:transmembrane transporter activity"/>
    <property type="evidence" value="ECO:0007669"/>
    <property type="project" value="InterPro"/>
</dbReference>
<evidence type="ECO:0000256" key="4">
    <source>
        <dbReference type="ARBA" id="ARBA00022475"/>
    </source>
</evidence>
<dbReference type="PANTHER" id="PTHR30614:SF42">
    <property type="entry name" value="GLUTAMATE_ASPARTATE IMPORT PERMEASE PROTEIN GLTJ"/>
    <property type="match status" value="1"/>
</dbReference>
<keyword evidence="3 8" id="KW-0813">Transport</keyword>
<dbReference type="GO" id="GO:0006865">
    <property type="term" value="P:amino acid transport"/>
    <property type="evidence" value="ECO:0007669"/>
    <property type="project" value="TreeGrafter"/>
</dbReference>
<dbReference type="InterPro" id="IPR010065">
    <property type="entry name" value="AA_ABC_transptr_permease_3TM"/>
</dbReference>
<evidence type="ECO:0000259" key="9">
    <source>
        <dbReference type="PROSITE" id="PS50928"/>
    </source>
</evidence>
<dbReference type="AlphaFoldDB" id="A0A8J3FZT3"/>
<dbReference type="RefSeq" id="WP_229809798.1">
    <property type="nucleotide sequence ID" value="NZ_BMZG01000009.1"/>
</dbReference>
<dbReference type="CDD" id="cd06261">
    <property type="entry name" value="TM_PBP2"/>
    <property type="match status" value="1"/>
</dbReference>
<dbReference type="PROSITE" id="PS50928">
    <property type="entry name" value="ABC_TM1"/>
    <property type="match status" value="1"/>
</dbReference>
<keyword evidence="7 8" id="KW-0472">Membrane</keyword>
<evidence type="ECO:0000256" key="8">
    <source>
        <dbReference type="RuleBase" id="RU363032"/>
    </source>
</evidence>
<dbReference type="PANTHER" id="PTHR30614">
    <property type="entry name" value="MEMBRANE COMPONENT OF AMINO ACID ABC TRANSPORTER"/>
    <property type="match status" value="1"/>
</dbReference>
<dbReference type="SUPFAM" id="SSF161098">
    <property type="entry name" value="MetI-like"/>
    <property type="match status" value="1"/>
</dbReference>
<evidence type="ECO:0000256" key="1">
    <source>
        <dbReference type="ARBA" id="ARBA00004429"/>
    </source>
</evidence>